<proteinExistence type="predicted"/>
<protein>
    <submittedName>
        <fullName evidence="1">Uncharacterized protein</fullName>
    </submittedName>
</protein>
<organism evidence="1 2">
    <name type="scientific">Dichomitus squalens</name>
    <dbReference type="NCBI Taxonomy" id="114155"/>
    <lineage>
        <taxon>Eukaryota</taxon>
        <taxon>Fungi</taxon>
        <taxon>Dikarya</taxon>
        <taxon>Basidiomycota</taxon>
        <taxon>Agaricomycotina</taxon>
        <taxon>Agaricomycetes</taxon>
        <taxon>Polyporales</taxon>
        <taxon>Polyporaceae</taxon>
        <taxon>Dichomitus</taxon>
    </lineage>
</organism>
<accession>A0A4Q9PYG5</accession>
<gene>
    <name evidence="1" type="ORF">BD310DRAFT_925359</name>
</gene>
<dbReference type="EMBL" id="ML145115">
    <property type="protein sequence ID" value="TBU59344.1"/>
    <property type="molecule type" value="Genomic_DNA"/>
</dbReference>
<dbReference type="Proteomes" id="UP000292082">
    <property type="component" value="Unassembled WGS sequence"/>
</dbReference>
<name>A0A4Q9PYG5_9APHY</name>
<keyword evidence="2" id="KW-1185">Reference proteome</keyword>
<sequence>MSSYPKCFRSTLSLTSLAQAQTQCRVFLFERRSRLPPHGPCADRLRSARRQVLSSHCWEGRSTEATNLLVYLKE</sequence>
<evidence type="ECO:0000313" key="2">
    <source>
        <dbReference type="Proteomes" id="UP000292082"/>
    </source>
</evidence>
<reference evidence="1 2" key="1">
    <citation type="submission" date="2019-01" db="EMBL/GenBank/DDBJ databases">
        <title>Draft genome sequences of three monokaryotic isolates of the white-rot basidiomycete fungus Dichomitus squalens.</title>
        <authorList>
            <consortium name="DOE Joint Genome Institute"/>
            <person name="Lopez S.C."/>
            <person name="Andreopoulos B."/>
            <person name="Pangilinan J."/>
            <person name="Lipzen A."/>
            <person name="Riley R."/>
            <person name="Ahrendt S."/>
            <person name="Ng V."/>
            <person name="Barry K."/>
            <person name="Daum C."/>
            <person name="Grigoriev I.V."/>
            <person name="Hilden K.S."/>
            <person name="Makela M.R."/>
            <person name="de Vries R.P."/>
        </authorList>
    </citation>
    <scope>NUCLEOTIDE SEQUENCE [LARGE SCALE GENOMIC DNA]</scope>
    <source>
        <strain evidence="1 2">CBS 464.89</strain>
    </source>
</reference>
<evidence type="ECO:0000313" key="1">
    <source>
        <dbReference type="EMBL" id="TBU59344.1"/>
    </source>
</evidence>
<dbReference type="AlphaFoldDB" id="A0A4Q9PYG5"/>